<comment type="caution">
    <text evidence="2">The sequence shown here is derived from an EMBL/GenBank/DDBJ whole genome shotgun (WGS) entry which is preliminary data.</text>
</comment>
<feature type="compositionally biased region" description="Basic and acidic residues" evidence="1">
    <location>
        <begin position="329"/>
        <end position="350"/>
    </location>
</feature>
<dbReference type="EMBL" id="CAXAJV020001294">
    <property type="protein sequence ID" value="CAL7945520.1"/>
    <property type="molecule type" value="Genomic_DNA"/>
</dbReference>
<feature type="region of interest" description="Disordered" evidence="1">
    <location>
        <begin position="282"/>
        <end position="305"/>
    </location>
</feature>
<name>A0ABP1NWX3_XYLVO</name>
<dbReference type="Proteomes" id="UP001642520">
    <property type="component" value="Unassembled WGS sequence"/>
</dbReference>
<evidence type="ECO:0000313" key="2">
    <source>
        <dbReference type="EMBL" id="CAL7945520.1"/>
    </source>
</evidence>
<feature type="region of interest" description="Disordered" evidence="1">
    <location>
        <begin position="112"/>
        <end position="131"/>
    </location>
</feature>
<feature type="compositionally biased region" description="Basic residues" evidence="1">
    <location>
        <begin position="351"/>
        <end position="362"/>
    </location>
</feature>
<reference evidence="2 3" key="1">
    <citation type="submission" date="2024-08" db="EMBL/GenBank/DDBJ databases">
        <authorList>
            <person name="Will J Nash"/>
            <person name="Angela Man"/>
            <person name="Seanna McTaggart"/>
            <person name="Kendall Baker"/>
            <person name="Tom Barker"/>
            <person name="Leah Catchpole"/>
            <person name="Alex Durrant"/>
            <person name="Karim Gharbi"/>
            <person name="Naomi Irish"/>
            <person name="Gemy Kaithakottil"/>
            <person name="Debby Ku"/>
            <person name="Aaliyah Providence"/>
            <person name="Felix Shaw"/>
            <person name="David Swarbreck"/>
            <person name="Chris Watkins"/>
            <person name="Ann M. McCartney"/>
            <person name="Giulio Formenti"/>
            <person name="Alice Mouton"/>
            <person name="Noel Vella"/>
            <person name="Bjorn M von Reumont"/>
            <person name="Adriana Vella"/>
            <person name="Wilfried Haerty"/>
        </authorList>
    </citation>
    <scope>NUCLEOTIDE SEQUENCE [LARGE SCALE GENOMIC DNA]</scope>
</reference>
<organism evidence="2 3">
    <name type="scientific">Xylocopa violacea</name>
    <name type="common">Violet carpenter bee</name>
    <name type="synonym">Apis violacea</name>
    <dbReference type="NCBI Taxonomy" id="135666"/>
    <lineage>
        <taxon>Eukaryota</taxon>
        <taxon>Metazoa</taxon>
        <taxon>Ecdysozoa</taxon>
        <taxon>Arthropoda</taxon>
        <taxon>Hexapoda</taxon>
        <taxon>Insecta</taxon>
        <taxon>Pterygota</taxon>
        <taxon>Neoptera</taxon>
        <taxon>Endopterygota</taxon>
        <taxon>Hymenoptera</taxon>
        <taxon>Apocrita</taxon>
        <taxon>Aculeata</taxon>
        <taxon>Apoidea</taxon>
        <taxon>Anthophila</taxon>
        <taxon>Apidae</taxon>
        <taxon>Xylocopa</taxon>
        <taxon>Xylocopa</taxon>
    </lineage>
</organism>
<feature type="region of interest" description="Disordered" evidence="1">
    <location>
        <begin position="451"/>
        <end position="478"/>
    </location>
</feature>
<evidence type="ECO:0000256" key="1">
    <source>
        <dbReference type="SAM" id="MobiDB-lite"/>
    </source>
</evidence>
<accession>A0ABP1NWX3</accession>
<sequence>MVKSTLIVIDLHIKKMKRARIKAMVTVPTRRKAAQDISVNEITNFTQQNEKNKSISDNICTTTQRNVENVFQEKQMQSDDLVAAEQIQDKHEDIDQQSNECRAKFMQNIEEPKKDAVQSPESSNATQSNFPTKLTQNRCNFMKPTPKFDCDGSKIRRNSIQGCGISTDEFEDDNRKMPSTITNNIKNNSVQSTQNTKDVTTNNIKNNLTSKVGQKRRILVSESARKLAEARREFHLKHENKTPDRSKLTMYDLIYYNPVTNPMKKTKESTMTTRKILECQSEELQEEEEEDEDDPSSAMPVPQVKVGPNGELIIDEQSLVIEQTNAKKATFESSEREYFNAQEKQKQQRAREKKRTKSNKRRRYRIVASSIAEMDASDKEEEGQEEREEYDLMECEKDTEKMMNVNKYDAEVYRVRPTRSGRLPKVRRLQGPDINTLDSERLNDCLDDHEIAVSPNDNSKTAESITIGSTNPDSETHHPDSLKTVIPNIGSVEPGSLVILSKESLEEPGKSVLQVYMISSDVNSQNLEESNITPVNISPELLATVTAKLSDAESVSVKECE</sequence>
<feature type="compositionally biased region" description="Polar residues" evidence="1">
    <location>
        <begin position="119"/>
        <end position="131"/>
    </location>
</feature>
<feature type="compositionally biased region" description="Acidic residues" evidence="1">
    <location>
        <begin position="282"/>
        <end position="295"/>
    </location>
</feature>
<gene>
    <name evidence="2" type="ORF">XYLVIOL_LOCUS7257</name>
</gene>
<feature type="region of interest" description="Disordered" evidence="1">
    <location>
        <begin position="329"/>
        <end position="362"/>
    </location>
</feature>
<evidence type="ECO:0000313" key="3">
    <source>
        <dbReference type="Proteomes" id="UP001642520"/>
    </source>
</evidence>
<feature type="compositionally biased region" description="Polar residues" evidence="1">
    <location>
        <begin position="455"/>
        <end position="473"/>
    </location>
</feature>
<protein>
    <submittedName>
        <fullName evidence="2">Uncharacterized protein</fullName>
    </submittedName>
</protein>
<keyword evidence="3" id="KW-1185">Reference proteome</keyword>
<proteinExistence type="predicted"/>